<feature type="chain" id="PRO_5042122677" evidence="2">
    <location>
        <begin position="19"/>
        <end position="340"/>
    </location>
</feature>
<organism evidence="3 4">
    <name type="scientific">Chaetoceros tenuissimus</name>
    <dbReference type="NCBI Taxonomy" id="426638"/>
    <lineage>
        <taxon>Eukaryota</taxon>
        <taxon>Sar</taxon>
        <taxon>Stramenopiles</taxon>
        <taxon>Ochrophyta</taxon>
        <taxon>Bacillariophyta</taxon>
        <taxon>Coscinodiscophyceae</taxon>
        <taxon>Chaetocerotophycidae</taxon>
        <taxon>Chaetocerotales</taxon>
        <taxon>Chaetocerotaceae</taxon>
        <taxon>Chaetoceros</taxon>
    </lineage>
</organism>
<dbReference type="PANTHER" id="PTHR36348:SF1">
    <property type="entry name" value="EXPRESSED PROTEIN"/>
    <property type="match status" value="1"/>
</dbReference>
<gene>
    <name evidence="3" type="ORF">CTEN210_13918</name>
</gene>
<proteinExistence type="predicted"/>
<protein>
    <submittedName>
        <fullName evidence="3">Uncharacterized protein</fullName>
    </submittedName>
</protein>
<comment type="caution">
    <text evidence="3">The sequence shown here is derived from an EMBL/GenBank/DDBJ whole genome shotgun (WGS) entry which is preliminary data.</text>
</comment>
<keyword evidence="4" id="KW-1185">Reference proteome</keyword>
<keyword evidence="2" id="KW-0732">Signal</keyword>
<evidence type="ECO:0000256" key="1">
    <source>
        <dbReference type="SAM" id="MobiDB-lite"/>
    </source>
</evidence>
<dbReference type="PANTHER" id="PTHR36348">
    <property type="entry name" value="EXPRESSED PROTEIN"/>
    <property type="match status" value="1"/>
</dbReference>
<name>A0AAD3D4P6_9STRA</name>
<accession>A0AAD3D4P6</accession>
<dbReference type="EMBL" id="BLLK01000058">
    <property type="protein sequence ID" value="GFH57442.1"/>
    <property type="molecule type" value="Genomic_DNA"/>
</dbReference>
<evidence type="ECO:0000313" key="3">
    <source>
        <dbReference type="EMBL" id="GFH57442.1"/>
    </source>
</evidence>
<feature type="region of interest" description="Disordered" evidence="1">
    <location>
        <begin position="39"/>
        <end position="59"/>
    </location>
</feature>
<feature type="signal peptide" evidence="2">
    <location>
        <begin position="1"/>
        <end position="18"/>
    </location>
</feature>
<dbReference type="Proteomes" id="UP001054902">
    <property type="component" value="Unassembled WGS sequence"/>
</dbReference>
<evidence type="ECO:0000256" key="2">
    <source>
        <dbReference type="SAM" id="SignalP"/>
    </source>
</evidence>
<sequence>MKFSIIAIFALGLSNTQAFTTPRFSSTSVNTRTTTSIAMEGKDFSESPTGKSRFDGNQREPTIQEISIMDDMITKMSKAKPYELPNAVSKAIRVVSSPRFFMRIAERVDMAENDVEKEQLSALAANLVTTIEAVVSSTEEKLDDRAKAVETVVKAAAEPDSGEFLVPLSVERVDAMRKALSKIDPHEQDEGFLSTVDAWINKSHEDGLDGMVGILQKLLQMYAGEAIARARVELQANVGAAVTGEDQSEADKVIAEDEASGPKPASIFMDKLMTMDTDMWDSAMVNEFKNEDGVSSKALTSEVQRTMEAVVLGLESGSMAQRVQAEYLKELVTRIEQLEK</sequence>
<dbReference type="AlphaFoldDB" id="A0AAD3D4P6"/>
<evidence type="ECO:0000313" key="4">
    <source>
        <dbReference type="Proteomes" id="UP001054902"/>
    </source>
</evidence>
<reference evidence="3 4" key="1">
    <citation type="journal article" date="2021" name="Sci. Rep.">
        <title>The genome of the diatom Chaetoceros tenuissimus carries an ancient integrated fragment of an extant virus.</title>
        <authorList>
            <person name="Hongo Y."/>
            <person name="Kimura K."/>
            <person name="Takaki Y."/>
            <person name="Yoshida Y."/>
            <person name="Baba S."/>
            <person name="Kobayashi G."/>
            <person name="Nagasaki K."/>
            <person name="Hano T."/>
            <person name="Tomaru Y."/>
        </authorList>
    </citation>
    <scope>NUCLEOTIDE SEQUENCE [LARGE SCALE GENOMIC DNA]</scope>
    <source>
        <strain evidence="3 4">NIES-3715</strain>
    </source>
</reference>